<proteinExistence type="predicted"/>
<dbReference type="EMBL" id="JAHSTV010000002">
    <property type="protein sequence ID" value="MBV4462883.1"/>
    <property type="molecule type" value="Genomic_DNA"/>
</dbReference>
<comment type="caution">
    <text evidence="1">The sequence shown here is derived from an EMBL/GenBank/DDBJ whole genome shotgun (WGS) entry which is preliminary data.</text>
</comment>
<protein>
    <submittedName>
        <fullName evidence="1">Uncharacterized protein</fullName>
    </submittedName>
</protein>
<accession>A0ABS6PQY4</accession>
<name>A0ABS6PQY4_9PSED</name>
<reference evidence="1" key="1">
    <citation type="submission" date="2021-06" db="EMBL/GenBank/DDBJ databases">
        <title>Updating the genus Pseudomonas: Description of 43 new species and partition of the Pseudomonas putida group.</title>
        <authorList>
            <person name="Girard L."/>
            <person name="Lood C."/>
            <person name="Vandamme P."/>
            <person name="Rokni-Zadeh H."/>
            <person name="Van Noort V."/>
            <person name="Hofte M."/>
            <person name="Lavigne R."/>
            <person name="De Mot R."/>
        </authorList>
    </citation>
    <scope>NUCLEOTIDE SEQUENCE</scope>
    <source>
        <strain evidence="1">SWRI79</strain>
    </source>
</reference>
<dbReference type="RefSeq" id="WP_217854890.1">
    <property type="nucleotide sequence ID" value="NZ_JAHSTV010000002.1"/>
</dbReference>
<gene>
    <name evidence="1" type="ORF">KVG95_05975</name>
</gene>
<organism evidence="1 2">
    <name type="scientific">Pseudomonas farris</name>
    <dbReference type="NCBI Taxonomy" id="2841207"/>
    <lineage>
        <taxon>Bacteria</taxon>
        <taxon>Pseudomonadati</taxon>
        <taxon>Pseudomonadota</taxon>
        <taxon>Gammaproteobacteria</taxon>
        <taxon>Pseudomonadales</taxon>
        <taxon>Pseudomonadaceae</taxon>
        <taxon>Pseudomonas</taxon>
    </lineage>
</organism>
<dbReference type="Proteomes" id="UP000886900">
    <property type="component" value="Unassembled WGS sequence"/>
</dbReference>
<keyword evidence="2" id="KW-1185">Reference proteome</keyword>
<sequence length="51" mass="5166">MSKVLSGGSSVAVTVIVQKNPANVQRQAVKQNPCGSGLAREEGGTVNIDVA</sequence>
<evidence type="ECO:0000313" key="2">
    <source>
        <dbReference type="Proteomes" id="UP000886900"/>
    </source>
</evidence>
<evidence type="ECO:0000313" key="1">
    <source>
        <dbReference type="EMBL" id="MBV4462883.1"/>
    </source>
</evidence>